<dbReference type="PROSITE" id="PS00761">
    <property type="entry name" value="SPASE_I_3"/>
    <property type="match status" value="1"/>
</dbReference>
<dbReference type="GO" id="GO:0009003">
    <property type="term" value="F:signal peptidase activity"/>
    <property type="evidence" value="ECO:0007669"/>
    <property type="project" value="UniProtKB-EC"/>
</dbReference>
<organism evidence="9 10">
    <name type="scientific">Caloranaerobacter azorensis</name>
    <dbReference type="NCBI Taxonomy" id="116090"/>
    <lineage>
        <taxon>Bacteria</taxon>
        <taxon>Bacillati</taxon>
        <taxon>Bacillota</taxon>
        <taxon>Tissierellia</taxon>
        <taxon>Tissierellales</taxon>
        <taxon>Thermohalobacteraceae</taxon>
        <taxon>Caloranaerobacter</taxon>
    </lineage>
</organism>
<keyword evidence="5 7" id="KW-0378">Hydrolase</keyword>
<feature type="transmembrane region" description="Helical" evidence="7">
    <location>
        <begin position="12"/>
        <end position="32"/>
    </location>
</feature>
<dbReference type="EMBL" id="CP048617">
    <property type="protein sequence ID" value="QIB25983.1"/>
    <property type="molecule type" value="Genomic_DNA"/>
</dbReference>
<dbReference type="EC" id="3.4.21.89" evidence="4 7"/>
<evidence type="ECO:0000256" key="3">
    <source>
        <dbReference type="ARBA" id="ARBA00009370"/>
    </source>
</evidence>
<dbReference type="KEGG" id="cazo:G3A45_00830"/>
<dbReference type="InterPro" id="IPR000223">
    <property type="entry name" value="Pept_S26A_signal_pept_1"/>
</dbReference>
<name>A0A6P1YBA6_9FIRM</name>
<evidence type="ECO:0000313" key="10">
    <source>
        <dbReference type="Proteomes" id="UP000464452"/>
    </source>
</evidence>
<evidence type="ECO:0000313" key="9">
    <source>
        <dbReference type="EMBL" id="QIB25983.1"/>
    </source>
</evidence>
<evidence type="ECO:0000256" key="1">
    <source>
        <dbReference type="ARBA" id="ARBA00000677"/>
    </source>
</evidence>
<evidence type="ECO:0000256" key="5">
    <source>
        <dbReference type="ARBA" id="ARBA00022801"/>
    </source>
</evidence>
<dbReference type="Pfam" id="PF10502">
    <property type="entry name" value="Peptidase_S26"/>
    <property type="match status" value="1"/>
</dbReference>
<reference evidence="9 10" key="1">
    <citation type="submission" date="2020-02" db="EMBL/GenBank/DDBJ databases">
        <title>Thermophilic hydrogen producing bacteria, Caloranaerobacter azorensis.</title>
        <authorList>
            <person name="Baek K."/>
        </authorList>
    </citation>
    <scope>NUCLEOTIDE SEQUENCE [LARGE SCALE GENOMIC DNA]</scope>
    <source>
        <strain evidence="9 10">T3-1</strain>
    </source>
</reference>
<dbReference type="InterPro" id="IPR019758">
    <property type="entry name" value="Pept_S26A_signal_pept_1_CS"/>
</dbReference>
<comment type="catalytic activity">
    <reaction evidence="1 7">
        <text>Cleavage of hydrophobic, N-terminal signal or leader sequences from secreted and periplasmic proteins.</text>
        <dbReference type="EC" id="3.4.21.89"/>
    </reaction>
</comment>
<dbReference type="SUPFAM" id="SSF51306">
    <property type="entry name" value="LexA/Signal peptidase"/>
    <property type="match status" value="1"/>
</dbReference>
<feature type="active site" evidence="6">
    <location>
        <position position="41"/>
    </location>
</feature>
<keyword evidence="7" id="KW-0472">Membrane</keyword>
<dbReference type="PRINTS" id="PR00727">
    <property type="entry name" value="LEADERPTASE"/>
</dbReference>
<evidence type="ECO:0000256" key="7">
    <source>
        <dbReference type="RuleBase" id="RU362042"/>
    </source>
</evidence>
<dbReference type="Gene3D" id="2.10.109.10">
    <property type="entry name" value="Umud Fragment, subunit A"/>
    <property type="match status" value="1"/>
</dbReference>
<dbReference type="GO" id="GO:0006465">
    <property type="term" value="P:signal peptide processing"/>
    <property type="evidence" value="ECO:0007669"/>
    <property type="project" value="InterPro"/>
</dbReference>
<feature type="active site" evidence="6">
    <location>
        <position position="86"/>
    </location>
</feature>
<evidence type="ECO:0000256" key="4">
    <source>
        <dbReference type="ARBA" id="ARBA00013208"/>
    </source>
</evidence>
<dbReference type="AlphaFoldDB" id="A0A6P1YBA6"/>
<dbReference type="GO" id="GO:0004252">
    <property type="term" value="F:serine-type endopeptidase activity"/>
    <property type="evidence" value="ECO:0007669"/>
    <property type="project" value="InterPro"/>
</dbReference>
<keyword evidence="7" id="KW-0812">Transmembrane</keyword>
<comment type="subcellular location">
    <subcellularLocation>
        <location evidence="2">Cell membrane</location>
        <topology evidence="2">Single-pass type II membrane protein</topology>
    </subcellularLocation>
    <subcellularLocation>
        <location evidence="7">Membrane</location>
        <topology evidence="7">Single-pass type II membrane protein</topology>
    </subcellularLocation>
</comment>
<accession>A0A6P1YBA6</accession>
<evidence type="ECO:0000256" key="6">
    <source>
        <dbReference type="PIRSR" id="PIRSR600223-1"/>
    </source>
</evidence>
<dbReference type="GO" id="GO:0005886">
    <property type="term" value="C:plasma membrane"/>
    <property type="evidence" value="ECO:0007669"/>
    <property type="project" value="UniProtKB-SubCell"/>
</dbReference>
<evidence type="ECO:0000256" key="2">
    <source>
        <dbReference type="ARBA" id="ARBA00004401"/>
    </source>
</evidence>
<dbReference type="CDD" id="cd06530">
    <property type="entry name" value="S26_SPase_I"/>
    <property type="match status" value="1"/>
</dbReference>
<keyword evidence="7" id="KW-1133">Transmembrane helix</keyword>
<dbReference type="NCBIfam" id="TIGR02227">
    <property type="entry name" value="sigpep_I_bact"/>
    <property type="match status" value="1"/>
</dbReference>
<gene>
    <name evidence="9" type="primary">lepB</name>
    <name evidence="9" type="ORF">G3A45_00830</name>
</gene>
<keyword evidence="7" id="KW-0645">Protease</keyword>
<feature type="domain" description="Peptidase S26" evidence="8">
    <location>
        <begin position="12"/>
        <end position="170"/>
    </location>
</feature>
<evidence type="ECO:0000259" key="8">
    <source>
        <dbReference type="Pfam" id="PF10502"/>
    </source>
</evidence>
<comment type="similarity">
    <text evidence="3 7">Belongs to the peptidase S26 family.</text>
</comment>
<dbReference type="InterPro" id="IPR019533">
    <property type="entry name" value="Peptidase_S26"/>
</dbReference>
<sequence length="191" mass="21703">MINKSKIKVFIDCLKVIFITLVITILIDKYVISITLVKGCSMLNTINDDDRLLINKLSYIYKKPSRGDVIVFKPPLKNREGELFIKRVIALEGEKFKIIGNHVYINGELLMERYIDDEKYIKRDYNILQGIVPKGYVFVLGDNRNNSNDSRTFGFVPIENIVGKAVTKIWPIKGATTLAVEYPKGGDGITD</sequence>
<protein>
    <recommendedName>
        <fullName evidence="4 7">Signal peptidase I</fullName>
        <ecNumber evidence="4 7">3.4.21.89</ecNumber>
    </recommendedName>
</protein>
<dbReference type="Proteomes" id="UP000464452">
    <property type="component" value="Chromosome"/>
</dbReference>
<proteinExistence type="inferred from homology"/>
<dbReference type="RefSeq" id="WP_163234188.1">
    <property type="nucleotide sequence ID" value="NZ_CP048617.1"/>
</dbReference>
<dbReference type="PANTHER" id="PTHR43390">
    <property type="entry name" value="SIGNAL PEPTIDASE I"/>
    <property type="match status" value="1"/>
</dbReference>
<dbReference type="PANTHER" id="PTHR43390:SF1">
    <property type="entry name" value="CHLOROPLAST PROCESSING PEPTIDASE"/>
    <property type="match status" value="1"/>
</dbReference>
<dbReference type="InterPro" id="IPR036286">
    <property type="entry name" value="LexA/Signal_pep-like_sf"/>
</dbReference>